<sequence>MDKNDENKTKTNISSQDAPARIICGIDFSTPLFSSINFTILGTTTAGDTAARTDPINKASIGLILKKILAKIKYPKISKLAGRKDNKTADFPAFFKSEISKESPAFIKIIIRAICLSSADMDKVLGSIKFRTWGPKIIPVKSMPIRAGIFIFYK</sequence>
<dbReference type="AlphaFoldDB" id="B6WAL8"/>
<evidence type="ECO:0000313" key="2">
    <source>
        <dbReference type="Proteomes" id="UP000005451"/>
    </source>
</evidence>
<reference evidence="1 2" key="2">
    <citation type="submission" date="2008-10" db="EMBL/GenBank/DDBJ databases">
        <title>Draft genome sequence of Anaerococcus hydrogenalis (DSM 7454).</title>
        <authorList>
            <person name="Sudarsanam P."/>
            <person name="Ley R."/>
            <person name="Guruge J."/>
            <person name="Turnbaugh P.J."/>
            <person name="Mahowald M."/>
            <person name="Liep D."/>
            <person name="Gordon J."/>
        </authorList>
    </citation>
    <scope>NUCLEOTIDE SEQUENCE [LARGE SCALE GENOMIC DNA]</scope>
    <source>
        <strain evidence="1 2">DSM 7454</strain>
    </source>
</reference>
<name>B6WAL8_9FIRM</name>
<dbReference type="Proteomes" id="UP000005451">
    <property type="component" value="Unassembled WGS sequence"/>
</dbReference>
<protein>
    <submittedName>
        <fullName evidence="1">Uncharacterized protein</fullName>
    </submittedName>
</protein>
<comment type="caution">
    <text evidence="1">The sequence shown here is derived from an EMBL/GenBank/DDBJ whole genome shotgun (WGS) entry which is preliminary data.</text>
</comment>
<evidence type="ECO:0000313" key="1">
    <source>
        <dbReference type="EMBL" id="EEB35551.1"/>
    </source>
</evidence>
<gene>
    <name evidence="1" type="ORF">ANHYDRO_01735</name>
</gene>
<organism evidence="1 2">
    <name type="scientific">Anaerococcus hydrogenalis DSM 7454</name>
    <dbReference type="NCBI Taxonomy" id="561177"/>
    <lineage>
        <taxon>Bacteria</taxon>
        <taxon>Bacillati</taxon>
        <taxon>Bacillota</taxon>
        <taxon>Tissierellia</taxon>
        <taxon>Tissierellales</taxon>
        <taxon>Peptoniphilaceae</taxon>
        <taxon>Anaerococcus</taxon>
    </lineage>
</organism>
<proteinExistence type="predicted"/>
<reference evidence="1 2" key="1">
    <citation type="submission" date="2008-09" db="EMBL/GenBank/DDBJ databases">
        <authorList>
            <person name="Fulton L."/>
            <person name="Clifton S."/>
            <person name="Fulton B."/>
            <person name="Xu J."/>
            <person name="Minx P."/>
            <person name="Pepin K.H."/>
            <person name="Johnson M."/>
            <person name="Thiruvilangam P."/>
            <person name="Bhonagiri V."/>
            <person name="Nash W.E."/>
            <person name="Mardis E.R."/>
            <person name="Wilson R.K."/>
        </authorList>
    </citation>
    <scope>NUCLEOTIDE SEQUENCE [LARGE SCALE GENOMIC DNA]</scope>
    <source>
        <strain evidence="1 2">DSM 7454</strain>
    </source>
</reference>
<dbReference type="EMBL" id="ABXA01000043">
    <property type="protein sequence ID" value="EEB35551.1"/>
    <property type="molecule type" value="Genomic_DNA"/>
</dbReference>
<accession>B6WAL8</accession>
<dbReference type="STRING" id="561177.ANHYDRO_01735"/>